<dbReference type="EMBL" id="UHAP01000001">
    <property type="protein sequence ID" value="SUK58305.1"/>
    <property type="molecule type" value="Genomic_DNA"/>
</dbReference>
<reference evidence="2 3" key="1">
    <citation type="submission" date="2018-06" db="EMBL/GenBank/DDBJ databases">
        <authorList>
            <consortium name="Pathogen Informatics"/>
            <person name="Doyle S."/>
        </authorList>
    </citation>
    <scope>NUCLEOTIDE SEQUENCE [LARGE SCALE GENOMIC DNA]</scope>
    <source>
        <strain evidence="2 3">NCTC6133</strain>
    </source>
</reference>
<name>A0A380DW33_STAAU</name>
<protein>
    <submittedName>
        <fullName evidence="2">Truncated FmtB protein</fullName>
    </submittedName>
</protein>
<proteinExistence type="predicted"/>
<feature type="region of interest" description="Disordered" evidence="1">
    <location>
        <begin position="20"/>
        <end position="49"/>
    </location>
</feature>
<dbReference type="Proteomes" id="UP000255091">
    <property type="component" value="Unassembled WGS sequence"/>
</dbReference>
<evidence type="ECO:0000313" key="3">
    <source>
        <dbReference type="Proteomes" id="UP000255091"/>
    </source>
</evidence>
<organism evidence="2 3">
    <name type="scientific">Staphylococcus aureus</name>
    <dbReference type="NCBI Taxonomy" id="1280"/>
    <lineage>
        <taxon>Bacteria</taxon>
        <taxon>Bacillati</taxon>
        <taxon>Bacillota</taxon>
        <taxon>Bacilli</taxon>
        <taxon>Bacillales</taxon>
        <taxon>Staphylococcaceae</taxon>
        <taxon>Staphylococcus</taxon>
    </lineage>
</organism>
<dbReference type="AlphaFoldDB" id="A0A380DW33"/>
<sequence>MVEIQQIKVWLNQQLKHCPSADITEPKVPSNTSKDKEESTTNQNRCWTS</sequence>
<accession>A0A380DW33</accession>
<gene>
    <name evidence="2" type="primary">fmtB_1</name>
    <name evidence="2" type="ORF">NCTC6133_02924</name>
</gene>
<evidence type="ECO:0000256" key="1">
    <source>
        <dbReference type="SAM" id="MobiDB-lite"/>
    </source>
</evidence>
<evidence type="ECO:0000313" key="2">
    <source>
        <dbReference type="EMBL" id="SUK58305.1"/>
    </source>
</evidence>
<feature type="compositionally biased region" description="Polar residues" evidence="1">
    <location>
        <begin position="40"/>
        <end position="49"/>
    </location>
</feature>